<dbReference type="EMBL" id="CSBK01004006">
    <property type="protein sequence ID" value="CPB46484.1"/>
    <property type="molecule type" value="Genomic_DNA"/>
</dbReference>
<name>A0A655IY83_MYCTX</name>
<accession>A0A655IY83</accession>
<dbReference type="EMBL" id="CGCX01001908">
    <property type="protein sequence ID" value="CFS03304.1"/>
    <property type="molecule type" value="Genomic_DNA"/>
</dbReference>
<dbReference type="EMBL" id="CSAD01000110">
    <property type="protein sequence ID" value="COV13220.1"/>
    <property type="molecule type" value="Genomic_DNA"/>
</dbReference>
<dbReference type="Proteomes" id="UP000045842">
    <property type="component" value="Unassembled WGS sequence"/>
</dbReference>
<gene>
    <name evidence="2" type="ORF">ERS007657_03678</name>
    <name evidence="4" type="ORF">ERS007679_01115</name>
    <name evidence="1" type="ORF">ERS007688_04422</name>
    <name evidence="5" type="ORF">ERS007739_05261</name>
    <name evidence="3" type="ORF">ERS027659_04567</name>
</gene>
<dbReference type="Proteomes" id="UP000039021">
    <property type="component" value="Unassembled WGS sequence"/>
</dbReference>
<evidence type="ECO:0000313" key="6">
    <source>
        <dbReference type="Proteomes" id="UP000039021"/>
    </source>
</evidence>
<reference evidence="6 7" key="2">
    <citation type="submission" date="2015-03" db="EMBL/GenBank/DDBJ databases">
        <authorList>
            <consortium name="Pathogen Informatics"/>
        </authorList>
    </citation>
    <scope>NUCLEOTIDE SEQUENCE [LARGE SCALE GENOMIC DNA]</scope>
    <source>
        <strain evidence="3 10">Bir 185</strain>
        <strain evidence="2 8">C09601061</strain>
        <strain evidence="4 7">G09801536</strain>
        <strain evidence="1 9">H09601792</strain>
        <strain evidence="6">N09902308</strain>
    </source>
</reference>
<evidence type="ECO:0000313" key="7">
    <source>
        <dbReference type="Proteomes" id="UP000045842"/>
    </source>
</evidence>
<evidence type="ECO:0000313" key="2">
    <source>
        <dbReference type="EMBL" id="CFS03304.1"/>
    </source>
</evidence>
<proteinExistence type="predicted"/>
<dbReference type="AlphaFoldDB" id="A0A655IY83"/>
<dbReference type="EMBL" id="CFOH01001319">
    <property type="protein sequence ID" value="CFE83263.1"/>
    <property type="molecule type" value="Genomic_DNA"/>
</dbReference>
<evidence type="ECO:0000313" key="10">
    <source>
        <dbReference type="Proteomes" id="UP000050164"/>
    </source>
</evidence>
<organism evidence="5 6">
    <name type="scientific">Mycobacterium tuberculosis</name>
    <dbReference type="NCBI Taxonomy" id="1773"/>
    <lineage>
        <taxon>Bacteria</taxon>
        <taxon>Bacillati</taxon>
        <taxon>Actinomycetota</taxon>
        <taxon>Actinomycetes</taxon>
        <taxon>Mycobacteriales</taxon>
        <taxon>Mycobacteriaceae</taxon>
        <taxon>Mycobacterium</taxon>
        <taxon>Mycobacterium tuberculosis complex</taxon>
    </lineage>
</organism>
<evidence type="ECO:0000313" key="1">
    <source>
        <dbReference type="EMBL" id="CFE83263.1"/>
    </source>
</evidence>
<evidence type="ECO:0000313" key="3">
    <source>
        <dbReference type="EMBL" id="CKT55180.1"/>
    </source>
</evidence>
<dbReference type="EMBL" id="CNFT01001716">
    <property type="protein sequence ID" value="CKT55180.1"/>
    <property type="molecule type" value="Genomic_DNA"/>
</dbReference>
<dbReference type="Proteomes" id="UP000046947">
    <property type="component" value="Unassembled WGS sequence"/>
</dbReference>
<protein>
    <submittedName>
        <fullName evidence="5">Uncharacterized protein</fullName>
    </submittedName>
</protein>
<evidence type="ECO:0000313" key="4">
    <source>
        <dbReference type="EMBL" id="COV13220.1"/>
    </source>
</evidence>
<evidence type="ECO:0000313" key="8">
    <source>
        <dbReference type="Proteomes" id="UP000046680"/>
    </source>
</evidence>
<dbReference type="Proteomes" id="UP000050164">
    <property type="component" value="Unassembled WGS sequence"/>
</dbReference>
<evidence type="ECO:0000313" key="5">
    <source>
        <dbReference type="EMBL" id="CPB46484.1"/>
    </source>
</evidence>
<sequence length="82" mass="8856">MPSTAKSYQDRTQLKCRCSVVSLVRPWVRKLNVFWALGIECSVANAATVASCSWRWRSAGASANQLSPNVYGMTSGGTTPST</sequence>
<reference evidence="5" key="1">
    <citation type="submission" date="2015-03" db="EMBL/GenBank/DDBJ databases">
        <authorList>
            <consortium name="Pathogen Informatics"/>
            <person name="Murphy D."/>
        </authorList>
    </citation>
    <scope>NUCLEOTIDE SEQUENCE</scope>
    <source>
        <strain evidence="5">N09902308</strain>
    </source>
</reference>
<evidence type="ECO:0000313" key="9">
    <source>
        <dbReference type="Proteomes" id="UP000046947"/>
    </source>
</evidence>
<dbReference type="Proteomes" id="UP000046680">
    <property type="component" value="Unassembled WGS sequence"/>
</dbReference>